<accession>A0A9P6PWN5</accession>
<feature type="domain" description="Exportin-T C-terminal" evidence="12">
    <location>
        <begin position="1033"/>
        <end position="1153"/>
    </location>
</feature>
<dbReference type="InterPro" id="IPR045546">
    <property type="entry name" value="Exportin-T_C"/>
</dbReference>
<dbReference type="GO" id="GO:0071528">
    <property type="term" value="P:tRNA re-export from nucleus"/>
    <property type="evidence" value="ECO:0007669"/>
    <property type="project" value="UniProtKB-UniRule"/>
</dbReference>
<evidence type="ECO:0000256" key="7">
    <source>
        <dbReference type="ARBA" id="ARBA00022884"/>
    </source>
</evidence>
<feature type="domain" description="Exportin-T C-terminal" evidence="12">
    <location>
        <begin position="500"/>
        <end position="1008"/>
    </location>
</feature>
<evidence type="ECO:0000313" key="13">
    <source>
        <dbReference type="EMBL" id="KAG0254528.1"/>
    </source>
</evidence>
<dbReference type="InterPro" id="IPR011989">
    <property type="entry name" value="ARM-like"/>
</dbReference>
<keyword evidence="8 9" id="KW-0539">Nucleus</keyword>
<dbReference type="Pfam" id="PF08389">
    <property type="entry name" value="Xpo1"/>
    <property type="match status" value="1"/>
</dbReference>
<comment type="similarity">
    <text evidence="2 9">Belongs to the exportin family.</text>
</comment>
<dbReference type="InterPro" id="IPR016024">
    <property type="entry name" value="ARM-type_fold"/>
</dbReference>
<dbReference type="Gene3D" id="1.25.10.10">
    <property type="entry name" value="Leucine-rich Repeat Variant"/>
    <property type="match status" value="1"/>
</dbReference>
<feature type="domain" description="Exportin-1/Importin-beta-like" evidence="11">
    <location>
        <begin position="107"/>
        <end position="265"/>
    </location>
</feature>
<name>A0A9P6PWN5_9FUNG</name>
<keyword evidence="6 9" id="KW-0820">tRNA-binding</keyword>
<dbReference type="GO" id="GO:0016363">
    <property type="term" value="C:nuclear matrix"/>
    <property type="evidence" value="ECO:0007669"/>
    <property type="project" value="TreeGrafter"/>
</dbReference>
<comment type="caution">
    <text evidence="13">The sequence shown here is derived from an EMBL/GenBank/DDBJ whole genome shotgun (WGS) entry which is preliminary data.</text>
</comment>
<evidence type="ECO:0000256" key="2">
    <source>
        <dbReference type="ARBA" id="ARBA00009466"/>
    </source>
</evidence>
<evidence type="ECO:0000259" key="12">
    <source>
        <dbReference type="Pfam" id="PF19282"/>
    </source>
</evidence>
<proteinExistence type="inferred from homology"/>
<evidence type="ECO:0000256" key="1">
    <source>
        <dbReference type="ARBA" id="ARBA00004496"/>
    </source>
</evidence>
<dbReference type="GO" id="GO:0031267">
    <property type="term" value="F:small GTPase binding"/>
    <property type="evidence" value="ECO:0007669"/>
    <property type="project" value="InterPro"/>
</dbReference>
<comment type="subcellular location">
    <subcellularLocation>
        <location evidence="1 9">Cytoplasm</location>
    </subcellularLocation>
    <subcellularLocation>
        <location evidence="9">Nucleus</location>
    </subcellularLocation>
    <text evidence="9">Shuttles between the nucleus and the cytoplasm.</text>
</comment>
<dbReference type="PANTHER" id="PTHR15952:SF11">
    <property type="entry name" value="EXPORTIN-T"/>
    <property type="match status" value="1"/>
</dbReference>
<gene>
    <name evidence="13" type="primary">LOS1</name>
    <name evidence="13" type="ORF">DFQ27_006794</name>
</gene>
<keyword evidence="7 9" id="KW-0694">RNA-binding</keyword>
<evidence type="ECO:0000256" key="4">
    <source>
        <dbReference type="ARBA" id="ARBA00022448"/>
    </source>
</evidence>
<evidence type="ECO:0000259" key="11">
    <source>
        <dbReference type="Pfam" id="PF08389"/>
    </source>
</evidence>
<evidence type="ECO:0000313" key="14">
    <source>
        <dbReference type="Proteomes" id="UP000807716"/>
    </source>
</evidence>
<feature type="region of interest" description="Disordered" evidence="10">
    <location>
        <begin position="1015"/>
        <end position="1054"/>
    </location>
</feature>
<reference evidence="13" key="1">
    <citation type="journal article" date="2020" name="Fungal Divers.">
        <title>Resolving the Mortierellaceae phylogeny through synthesis of multi-gene phylogenetics and phylogenomics.</title>
        <authorList>
            <person name="Vandepol N."/>
            <person name="Liber J."/>
            <person name="Desiro A."/>
            <person name="Na H."/>
            <person name="Kennedy M."/>
            <person name="Barry K."/>
            <person name="Grigoriev I.V."/>
            <person name="Miller A.N."/>
            <person name="O'Donnell K."/>
            <person name="Stajich J.E."/>
            <person name="Bonito G."/>
        </authorList>
    </citation>
    <scope>NUCLEOTIDE SEQUENCE</scope>
    <source>
        <strain evidence="13">BC1065</strain>
    </source>
</reference>
<evidence type="ECO:0000256" key="6">
    <source>
        <dbReference type="ARBA" id="ARBA00022555"/>
    </source>
</evidence>
<evidence type="ECO:0000256" key="5">
    <source>
        <dbReference type="ARBA" id="ARBA00022490"/>
    </source>
</evidence>
<feature type="domain" description="Exportin-T C-terminal" evidence="12">
    <location>
        <begin position="336"/>
        <end position="483"/>
    </location>
</feature>
<evidence type="ECO:0000256" key="8">
    <source>
        <dbReference type="ARBA" id="ARBA00023242"/>
    </source>
</evidence>
<dbReference type="InterPro" id="IPR013598">
    <property type="entry name" value="Exportin-1/Importin-b-like"/>
</dbReference>
<dbReference type="OrthoDB" id="26399at2759"/>
<dbReference type="Proteomes" id="UP000807716">
    <property type="component" value="Unassembled WGS sequence"/>
</dbReference>
<protein>
    <recommendedName>
        <fullName evidence="3 9">Exportin-T</fullName>
    </recommendedName>
    <alternativeName>
        <fullName evidence="9">Exportin(tRNA)</fullName>
    </alternativeName>
    <alternativeName>
        <fullName evidence="9">tRNA exportin</fullName>
    </alternativeName>
</protein>
<dbReference type="AlphaFoldDB" id="A0A9P6PWN5"/>
<dbReference type="Pfam" id="PF19282">
    <property type="entry name" value="Exportin-T"/>
    <property type="match status" value="3"/>
</dbReference>
<dbReference type="GO" id="GO:0005737">
    <property type="term" value="C:cytoplasm"/>
    <property type="evidence" value="ECO:0007669"/>
    <property type="project" value="UniProtKB-SubCell"/>
</dbReference>
<keyword evidence="5 9" id="KW-0963">Cytoplasm</keyword>
<dbReference type="SUPFAM" id="SSF48371">
    <property type="entry name" value="ARM repeat"/>
    <property type="match status" value="1"/>
</dbReference>
<sequence length="1156" mass="128479">MDHIEEAVACALNPSADLALKQQATQYCEQVKASPDGWQSCLALFVREPKSAPETRLFCLQVIEEVLMFRINTLDESRIHYLRQTFMEYIRREFVKDGVNNTLSSEPPYLKNKFAHSVALLFRQTYLKSWPTFFTEMLSMIAPLPNTAGKSNMRMVDLFLRVLMSIDEEVVNTLTHRTMTKEENALNIDIKDRMREQDVPQLAAAWYELLAEYKDRSPEFAEFLLRIVGVYVAWIDITLIVNEKFVSLIYGFLNTPMRSAAAECLTDVIKKGMKPLDKLELISILSVVNVLQQIDISTDSEFRERVARLVNNLGLQLCQIWQDTNPQTNPAYPATAQQTAYSHISQLIPILLRFLSDEDDNISGAVFGFLREVLNMFKTIKKATGSLPQEQKAFLRQLLEAIVIKMKYGEDMDWVCVAIAGGSESVGAVGEDSIDDEEMLNFLEMRRELKRFYDLISALSASLTTSFLHAAVTTTLGTYVNEKANGAAAAGGVVPASSSSSSSSSSLNWRDLELALYLLYLYGEAIKGAPQFIVGAVGANGGRSAGVTQSAESSGPLTPLGECLYEMCKSGVSAFPHPSVSANFFEIVCRYSNFFEVRPDCIPEALEAFVDARGLHHANPANRARAWYLFWRFSKDLKQKLARYVETVLTNIQDVLTTEASLPPVLGPDFDLATNKDAMFETKTYVFEAVGLLISQESIPAQKQFEYLSVVVSPFLSIIQENLTACQAIRRSNVGIVGGNVPVDAKSLVYQELMLVWSLHHRLLALGSIAKGFPDVTTKKITSSSGGGGATVVGGSPYSPVFKQVAEMTLVGLETLSRFEVIRSAARFTFGRLISCMGQDVQPYIPTLIRYLLQECSMTELIDFLPFMSQMAHKFRSTNIWPVLNEVLFPLVQKVFMFLNQSATGTDEAVALVELRKAYLAFLQGLFSSEMEDVLSSEVNAPHFSLILQSVLHYALDTSNIQVCKSAFGLLLRMVQSWGGQGETNATTSPSLSSAELSAGFTSLSQSNLDLSSLKANSNNNNNINTNNHSNGHGGDNTSSCTGNNNNSSNSRKREAPGFYQFMYEHILRATFEAPMKANFDLADGQSMMVVGEITNIQKTILAKQGQTLLQFLGHVYLPAIHCPPELAQEYCQALQQLDVKQFRKYFQAFIYKSRS</sequence>
<keyword evidence="14" id="KW-1185">Reference proteome</keyword>
<organism evidence="13 14">
    <name type="scientific">Actinomortierella ambigua</name>
    <dbReference type="NCBI Taxonomy" id="1343610"/>
    <lineage>
        <taxon>Eukaryota</taxon>
        <taxon>Fungi</taxon>
        <taxon>Fungi incertae sedis</taxon>
        <taxon>Mucoromycota</taxon>
        <taxon>Mortierellomycotina</taxon>
        <taxon>Mortierellomycetes</taxon>
        <taxon>Mortierellales</taxon>
        <taxon>Mortierellaceae</taxon>
        <taxon>Actinomortierella</taxon>
    </lineage>
</organism>
<evidence type="ECO:0000256" key="10">
    <source>
        <dbReference type="SAM" id="MobiDB-lite"/>
    </source>
</evidence>
<keyword evidence="4 9" id="KW-0813">Transport</keyword>
<evidence type="ECO:0000256" key="3">
    <source>
        <dbReference type="ARBA" id="ARBA00018928"/>
    </source>
</evidence>
<feature type="compositionally biased region" description="Low complexity" evidence="10">
    <location>
        <begin position="1015"/>
        <end position="1050"/>
    </location>
</feature>
<evidence type="ECO:0000256" key="9">
    <source>
        <dbReference type="RuleBase" id="RU366037"/>
    </source>
</evidence>
<dbReference type="InterPro" id="IPR040017">
    <property type="entry name" value="XPOT"/>
</dbReference>
<dbReference type="GO" id="GO:0000049">
    <property type="term" value="F:tRNA binding"/>
    <property type="evidence" value="ECO:0007669"/>
    <property type="project" value="UniProtKB-UniRule"/>
</dbReference>
<comment type="function">
    <text evidence="9">tRNA nucleus export receptor which facilitates tRNA translocation across the nuclear pore complex.</text>
</comment>
<dbReference type="EMBL" id="JAAAJB010000510">
    <property type="protein sequence ID" value="KAG0254528.1"/>
    <property type="molecule type" value="Genomic_DNA"/>
</dbReference>
<dbReference type="GO" id="GO:0005643">
    <property type="term" value="C:nuclear pore"/>
    <property type="evidence" value="ECO:0007669"/>
    <property type="project" value="TreeGrafter"/>
</dbReference>
<dbReference type="PANTHER" id="PTHR15952">
    <property type="entry name" value="EXPORTIN-T/LOS1"/>
    <property type="match status" value="1"/>
</dbReference>